<dbReference type="AlphaFoldDB" id="A0AAV3QZQ0"/>
<dbReference type="InterPro" id="IPR001969">
    <property type="entry name" value="Aspartic_peptidase_AS"/>
</dbReference>
<evidence type="ECO:0000256" key="7">
    <source>
        <dbReference type="ARBA" id="ARBA00022801"/>
    </source>
</evidence>
<dbReference type="Pfam" id="PF14543">
    <property type="entry name" value="TAXi_N"/>
    <property type="match status" value="1"/>
</dbReference>
<keyword evidence="3" id="KW-0964">Secreted</keyword>
<keyword evidence="5" id="KW-0732">Signal</keyword>
<dbReference type="InterPro" id="IPR034161">
    <property type="entry name" value="Pepsin-like_plant"/>
</dbReference>
<reference evidence="10 12" key="1">
    <citation type="submission" date="2024-01" db="EMBL/GenBank/DDBJ databases">
        <title>The complete chloroplast genome sequence of Lithospermum erythrorhizon: insights into the phylogenetic relationship among Boraginaceae species and the maternal lineages of purple gromwells.</title>
        <authorList>
            <person name="Okada T."/>
            <person name="Watanabe K."/>
        </authorList>
    </citation>
    <scope>NUCLEOTIDE SEQUENCE [LARGE SCALE GENOMIC DNA]</scope>
</reference>
<evidence type="ECO:0000259" key="9">
    <source>
        <dbReference type="PROSITE" id="PS51767"/>
    </source>
</evidence>
<dbReference type="GO" id="GO:0005576">
    <property type="term" value="C:extracellular region"/>
    <property type="evidence" value="ECO:0007669"/>
    <property type="project" value="UniProtKB-SubCell"/>
</dbReference>
<dbReference type="PANTHER" id="PTHR47967">
    <property type="entry name" value="OS07G0603500 PROTEIN-RELATED"/>
    <property type="match status" value="1"/>
</dbReference>
<gene>
    <name evidence="10" type="ORF">LIER_23121</name>
    <name evidence="11" type="ORF">LIER_30135</name>
</gene>
<dbReference type="GO" id="GO:0006508">
    <property type="term" value="P:proteolysis"/>
    <property type="evidence" value="ECO:0007669"/>
    <property type="project" value="UniProtKB-KW"/>
</dbReference>
<dbReference type="Proteomes" id="UP001454036">
    <property type="component" value="Unassembled WGS sequence"/>
</dbReference>
<dbReference type="InterPro" id="IPR033121">
    <property type="entry name" value="PEPTIDASE_A1"/>
</dbReference>
<evidence type="ECO:0000256" key="2">
    <source>
        <dbReference type="ARBA" id="ARBA00007447"/>
    </source>
</evidence>
<dbReference type="PROSITE" id="PS00141">
    <property type="entry name" value="ASP_PROTEASE"/>
    <property type="match status" value="1"/>
</dbReference>
<evidence type="ECO:0000256" key="3">
    <source>
        <dbReference type="ARBA" id="ARBA00022525"/>
    </source>
</evidence>
<dbReference type="FunFam" id="2.40.70.10:FF:000050">
    <property type="entry name" value="Aspartic proteinase CDR1"/>
    <property type="match status" value="1"/>
</dbReference>
<sequence length="438" mass="47051">MTSISKASIVFLISIFIQYVFANGFTIDLIHRDSSLSPYYDPSLSRSERLSKAFQRSVSRAASSPFGVQKASAPSGGFESPVRANSGEYLMKLSIGNPPVETLAIADTGSDISWVQCKPCTSCYNQTTPIFDPSDSKTYRNVACQSKPCTEYQSTICTDDNICQYTVTYGDRSSTVGDLATETFTFASPSGQPVSIQKVVFGCGHENEGTFHGSGAGLIGLGGGPLSLVSQLDTLINGKFSYCLVPIDSAETVTSKLKFGSDAVVSGPQAVSTPLTKKEPETFYYLTLESISVGANRLSYIKTDDSDSKASSVEQGNIIIDSGTTLTILPSEFYEELEATLKQSINGKPTDPKGSFSLCFEDPDSIKFPDITFHFTDADVLLKSKNTFIEVEAGLVCLAMVPSTSVAIFGNLSQMDYLVGYDLVAGKVSFEPTDCTKQ</sequence>
<keyword evidence="7" id="KW-0378">Hydrolase</keyword>
<dbReference type="EMBL" id="BAABME010010644">
    <property type="protein sequence ID" value="GAA0180621.1"/>
    <property type="molecule type" value="Genomic_DNA"/>
</dbReference>
<accession>A0AAV3QZQ0</accession>
<dbReference type="InterPro" id="IPR021109">
    <property type="entry name" value="Peptidase_aspartic_dom_sf"/>
</dbReference>
<evidence type="ECO:0000313" key="10">
    <source>
        <dbReference type="EMBL" id="GAA0168395.1"/>
    </source>
</evidence>
<keyword evidence="12" id="KW-1185">Reference proteome</keyword>
<dbReference type="GO" id="GO:0004190">
    <property type="term" value="F:aspartic-type endopeptidase activity"/>
    <property type="evidence" value="ECO:0007669"/>
    <property type="project" value="UniProtKB-KW"/>
</dbReference>
<evidence type="ECO:0000256" key="4">
    <source>
        <dbReference type="ARBA" id="ARBA00022670"/>
    </source>
</evidence>
<evidence type="ECO:0000256" key="8">
    <source>
        <dbReference type="ARBA" id="ARBA00023180"/>
    </source>
</evidence>
<feature type="domain" description="Peptidase A1" evidence="9">
    <location>
        <begin position="89"/>
        <end position="431"/>
    </location>
</feature>
<dbReference type="CDD" id="cd05476">
    <property type="entry name" value="pepsin_A_like_plant"/>
    <property type="match status" value="1"/>
</dbReference>
<evidence type="ECO:0000313" key="12">
    <source>
        <dbReference type="Proteomes" id="UP001454036"/>
    </source>
</evidence>
<comment type="caution">
    <text evidence="10">The sequence shown here is derived from an EMBL/GenBank/DDBJ whole genome shotgun (WGS) entry which is preliminary data.</text>
</comment>
<comment type="subcellular location">
    <subcellularLocation>
        <location evidence="1">Secreted</location>
    </subcellularLocation>
</comment>
<dbReference type="Gene3D" id="2.40.70.10">
    <property type="entry name" value="Acid Proteases"/>
    <property type="match status" value="2"/>
</dbReference>
<dbReference type="EMBL" id="BAABME010006454">
    <property type="protein sequence ID" value="GAA0168395.1"/>
    <property type="molecule type" value="Genomic_DNA"/>
</dbReference>
<evidence type="ECO:0000313" key="11">
    <source>
        <dbReference type="EMBL" id="GAA0180621.1"/>
    </source>
</evidence>
<dbReference type="InterPro" id="IPR051708">
    <property type="entry name" value="Plant_Aspart_Prot_A1"/>
</dbReference>
<dbReference type="InterPro" id="IPR032861">
    <property type="entry name" value="TAXi_N"/>
</dbReference>
<keyword evidence="4" id="KW-0645">Protease</keyword>
<dbReference type="Pfam" id="PF14541">
    <property type="entry name" value="TAXi_C"/>
    <property type="match status" value="1"/>
</dbReference>
<protein>
    <recommendedName>
        <fullName evidence="9">Peptidase A1 domain-containing protein</fullName>
    </recommendedName>
</protein>
<dbReference type="PROSITE" id="PS51767">
    <property type="entry name" value="PEPTIDASE_A1"/>
    <property type="match status" value="1"/>
</dbReference>
<proteinExistence type="inferred from homology"/>
<evidence type="ECO:0000256" key="5">
    <source>
        <dbReference type="ARBA" id="ARBA00022729"/>
    </source>
</evidence>
<dbReference type="FunFam" id="2.40.70.10:FF:000016">
    <property type="entry name" value="Probable aspartic protease At2g35615"/>
    <property type="match status" value="1"/>
</dbReference>
<organism evidence="10 12">
    <name type="scientific">Lithospermum erythrorhizon</name>
    <name type="common">Purple gromwell</name>
    <name type="synonym">Lithospermum officinale var. erythrorhizon</name>
    <dbReference type="NCBI Taxonomy" id="34254"/>
    <lineage>
        <taxon>Eukaryota</taxon>
        <taxon>Viridiplantae</taxon>
        <taxon>Streptophyta</taxon>
        <taxon>Embryophyta</taxon>
        <taxon>Tracheophyta</taxon>
        <taxon>Spermatophyta</taxon>
        <taxon>Magnoliopsida</taxon>
        <taxon>eudicotyledons</taxon>
        <taxon>Gunneridae</taxon>
        <taxon>Pentapetalae</taxon>
        <taxon>asterids</taxon>
        <taxon>lamiids</taxon>
        <taxon>Boraginales</taxon>
        <taxon>Boraginaceae</taxon>
        <taxon>Boraginoideae</taxon>
        <taxon>Lithospermeae</taxon>
        <taxon>Lithospermum</taxon>
    </lineage>
</organism>
<dbReference type="PANTHER" id="PTHR47967:SF128">
    <property type="entry name" value="ASPARTIC PROTEINASE CDR1-LIKE"/>
    <property type="match status" value="1"/>
</dbReference>
<evidence type="ECO:0000256" key="6">
    <source>
        <dbReference type="ARBA" id="ARBA00022750"/>
    </source>
</evidence>
<keyword evidence="8" id="KW-0325">Glycoprotein</keyword>
<name>A0AAV3QZQ0_LITER</name>
<dbReference type="InterPro" id="IPR032799">
    <property type="entry name" value="TAXi_C"/>
</dbReference>
<dbReference type="SUPFAM" id="SSF50630">
    <property type="entry name" value="Acid proteases"/>
    <property type="match status" value="1"/>
</dbReference>
<comment type="similarity">
    <text evidence="2">Belongs to the peptidase A1 family.</text>
</comment>
<evidence type="ECO:0000256" key="1">
    <source>
        <dbReference type="ARBA" id="ARBA00004613"/>
    </source>
</evidence>
<keyword evidence="6" id="KW-0064">Aspartyl protease</keyword>